<evidence type="ECO:0000313" key="9">
    <source>
        <dbReference type="EMBL" id="CAF3990933.1"/>
    </source>
</evidence>
<dbReference type="EMBL" id="CAJNRG010015966">
    <property type="protein sequence ID" value="CAF2188914.1"/>
    <property type="molecule type" value="Genomic_DNA"/>
</dbReference>
<dbReference type="EMBL" id="CAJNRF010015967">
    <property type="protein sequence ID" value="CAF2184152.1"/>
    <property type="molecule type" value="Genomic_DNA"/>
</dbReference>
<dbReference type="Proteomes" id="UP000681967">
    <property type="component" value="Unassembled WGS sequence"/>
</dbReference>
<dbReference type="Proteomes" id="UP000663856">
    <property type="component" value="Unassembled WGS sequence"/>
</dbReference>
<dbReference type="EMBL" id="CAJOBF010000149">
    <property type="protein sequence ID" value="CAF3759220.1"/>
    <property type="molecule type" value="Genomic_DNA"/>
</dbReference>
<comment type="caution">
    <text evidence="3">The sequence shown here is derived from an EMBL/GenBank/DDBJ whole genome shotgun (WGS) entry which is preliminary data.</text>
</comment>
<protein>
    <submittedName>
        <fullName evidence="3">Uncharacterized protein</fullName>
    </submittedName>
</protein>
<reference evidence="3" key="1">
    <citation type="submission" date="2021-02" db="EMBL/GenBank/DDBJ databases">
        <authorList>
            <person name="Nowell W R."/>
        </authorList>
    </citation>
    <scope>NUCLEOTIDE SEQUENCE</scope>
</reference>
<dbReference type="Proteomes" id="UP000663834">
    <property type="component" value="Unassembled WGS sequence"/>
</dbReference>
<evidence type="ECO:0000313" key="7">
    <source>
        <dbReference type="EMBL" id="CAF3759220.1"/>
    </source>
</evidence>
<feature type="transmembrane region" description="Helical" evidence="1">
    <location>
        <begin position="112"/>
        <end position="132"/>
    </location>
</feature>
<dbReference type="EMBL" id="CAJNOW010001315">
    <property type="protein sequence ID" value="CAF1313270.1"/>
    <property type="molecule type" value="Genomic_DNA"/>
</dbReference>
<evidence type="ECO:0000313" key="3">
    <source>
        <dbReference type="EMBL" id="CAF1599676.1"/>
    </source>
</evidence>
<dbReference type="Proteomes" id="UP000681720">
    <property type="component" value="Unassembled WGS sequence"/>
</dbReference>
<evidence type="ECO:0000313" key="12">
    <source>
        <dbReference type="Proteomes" id="UP000663855"/>
    </source>
</evidence>
<dbReference type="EMBL" id="CAJOBI010000848">
    <property type="protein sequence ID" value="CAF3848552.1"/>
    <property type="molecule type" value="Genomic_DNA"/>
</dbReference>
<evidence type="ECO:0000313" key="10">
    <source>
        <dbReference type="EMBL" id="CAF4015173.1"/>
    </source>
</evidence>
<keyword evidence="1" id="KW-0472">Membrane</keyword>
<dbReference type="OrthoDB" id="10020032at2759"/>
<feature type="transmembrane region" description="Helical" evidence="1">
    <location>
        <begin position="144"/>
        <end position="164"/>
    </location>
</feature>
<evidence type="ECO:0000313" key="2">
    <source>
        <dbReference type="EMBL" id="CAF1313270.1"/>
    </source>
</evidence>
<feature type="transmembrane region" description="Helical" evidence="1">
    <location>
        <begin position="7"/>
        <end position="27"/>
    </location>
</feature>
<sequence>MVNRKVSFILIIAGLLCLTSVIMSLYSISTAEWSIIGTFSIGLFQTCTISQCMKNRYENINNETEPPIIFSRRFYNAAPLSIVGVFIQLVVCFLFLSTAFRYLPLKPSITCYITPLLLFIAFLFQLSTLTEASRGIYLNGRNSIVFEVTLVLQVIVIVISIMVADQVKETTGIEDA</sequence>
<dbReference type="AlphaFoldDB" id="A0A816AN17"/>
<dbReference type="Proteomes" id="UP000663842">
    <property type="component" value="Unassembled WGS sequence"/>
</dbReference>
<keyword evidence="13" id="KW-1185">Reference proteome</keyword>
<dbReference type="EMBL" id="CAJNRE010020707">
    <property type="protein sequence ID" value="CAF2239417.1"/>
    <property type="molecule type" value="Genomic_DNA"/>
</dbReference>
<accession>A0A816AN17</accession>
<evidence type="ECO:0000256" key="1">
    <source>
        <dbReference type="SAM" id="Phobius"/>
    </source>
</evidence>
<evidence type="ECO:0000313" key="11">
    <source>
        <dbReference type="EMBL" id="CAF4183314.1"/>
    </source>
</evidence>
<dbReference type="Proteomes" id="UP000663887">
    <property type="component" value="Unassembled WGS sequence"/>
</dbReference>
<dbReference type="Proteomes" id="UP000663855">
    <property type="component" value="Unassembled WGS sequence"/>
</dbReference>
<dbReference type="EMBL" id="CAJOBG010006317">
    <property type="protein sequence ID" value="CAF4183314.1"/>
    <property type="molecule type" value="Genomic_DNA"/>
</dbReference>
<proteinExistence type="predicted"/>
<dbReference type="EMBL" id="CAJNOV010017064">
    <property type="protein sequence ID" value="CAF1599676.1"/>
    <property type="molecule type" value="Genomic_DNA"/>
</dbReference>
<dbReference type="Proteomes" id="UP000663824">
    <property type="component" value="Unassembled WGS sequence"/>
</dbReference>
<evidence type="ECO:0000313" key="8">
    <source>
        <dbReference type="EMBL" id="CAF3848552.1"/>
    </source>
</evidence>
<keyword evidence="1" id="KW-0812">Transmembrane</keyword>
<evidence type="ECO:0000313" key="5">
    <source>
        <dbReference type="EMBL" id="CAF2188914.1"/>
    </source>
</evidence>
<organism evidence="3 12">
    <name type="scientific">Rotaria magnacalcarata</name>
    <dbReference type="NCBI Taxonomy" id="392030"/>
    <lineage>
        <taxon>Eukaryota</taxon>
        <taxon>Metazoa</taxon>
        <taxon>Spiralia</taxon>
        <taxon>Gnathifera</taxon>
        <taxon>Rotifera</taxon>
        <taxon>Eurotatoria</taxon>
        <taxon>Bdelloidea</taxon>
        <taxon>Philodinida</taxon>
        <taxon>Philodinidae</taxon>
        <taxon>Rotaria</taxon>
    </lineage>
</organism>
<evidence type="ECO:0000313" key="13">
    <source>
        <dbReference type="Proteomes" id="UP000663866"/>
    </source>
</evidence>
<feature type="transmembrane region" description="Helical" evidence="1">
    <location>
        <begin position="74"/>
        <end position="100"/>
    </location>
</feature>
<name>A0A816AN17_9BILA</name>
<dbReference type="Proteomes" id="UP000663866">
    <property type="component" value="Unassembled WGS sequence"/>
</dbReference>
<dbReference type="EMBL" id="CAJOBJ010004157">
    <property type="protein sequence ID" value="CAF3990933.1"/>
    <property type="molecule type" value="Genomic_DNA"/>
</dbReference>
<evidence type="ECO:0000313" key="4">
    <source>
        <dbReference type="EMBL" id="CAF2184152.1"/>
    </source>
</evidence>
<dbReference type="Proteomes" id="UP000676336">
    <property type="component" value="Unassembled WGS sequence"/>
</dbReference>
<dbReference type="EMBL" id="CAJOBH010005158">
    <property type="protein sequence ID" value="CAF4015173.1"/>
    <property type="molecule type" value="Genomic_DNA"/>
</dbReference>
<evidence type="ECO:0000313" key="6">
    <source>
        <dbReference type="EMBL" id="CAF2239417.1"/>
    </source>
</evidence>
<gene>
    <name evidence="10" type="ORF">BYL167_LOCUS14452</name>
    <name evidence="3" type="ORF">CJN711_LOCUS35010</name>
    <name evidence="9" type="ORF">GIL414_LOCUS11207</name>
    <name evidence="2" type="ORF">KQP761_LOCUS5363</name>
    <name evidence="6" type="ORF">MBJ925_LOCUS37279</name>
    <name evidence="11" type="ORF">OVN521_LOCUS25408</name>
    <name evidence="8" type="ORF">SMN809_LOCUS3883</name>
    <name evidence="7" type="ORF">UXM345_LOCUS2462</name>
    <name evidence="4" type="ORF">WKI299_LOCUS33618</name>
    <name evidence="5" type="ORF">XDN619_LOCUS32177</name>
</gene>
<keyword evidence="1" id="KW-1133">Transmembrane helix</keyword>